<feature type="domain" description="HTH araC/xylS-type" evidence="4">
    <location>
        <begin position="1"/>
        <end position="73"/>
    </location>
</feature>
<dbReference type="Proteomes" id="UP000664385">
    <property type="component" value="Unassembled WGS sequence"/>
</dbReference>
<dbReference type="Pfam" id="PF06445">
    <property type="entry name" value="GyrI-like"/>
    <property type="match status" value="1"/>
</dbReference>
<dbReference type="InterPro" id="IPR018060">
    <property type="entry name" value="HTH_AraC"/>
</dbReference>
<keyword evidence="1" id="KW-0805">Transcription regulation</keyword>
<protein>
    <submittedName>
        <fullName evidence="5">GyrI-like domain-containing protein</fullName>
    </submittedName>
</protein>
<dbReference type="Gene3D" id="1.10.10.60">
    <property type="entry name" value="Homeodomain-like"/>
    <property type="match status" value="1"/>
</dbReference>
<keyword evidence="3" id="KW-0804">Transcription</keyword>
<dbReference type="InterPro" id="IPR010499">
    <property type="entry name" value="AraC_E-bd"/>
</dbReference>
<accession>A0A939ITT3</accession>
<dbReference type="InterPro" id="IPR050908">
    <property type="entry name" value="SmbC-like"/>
</dbReference>
<sequence length="252" mass="28218">MSARHWHRIFTAAFGETLPALVKRVRMQQAVALLTEGIPIHEVAERCGYPNVSSFTRAFRHMVGVTPAEYRTGGAHVDLNVARITDDPRRYLVRDVERETTRCIAIRHRGSFFTIDRTFHDLRVWLLAHGLALDTCEMYGVYLSDPSRTDTADLESLACVSVPDDFSPELRPLSPDAPTPQWYFLRAGRYAALTHEGAYADMPSSYAWLFGCWLPASGRTLTDDPVVEHYLSPTQSAPTAVRTDLLLPLAAA</sequence>
<reference evidence="5" key="1">
    <citation type="submission" date="2020-12" db="EMBL/GenBank/DDBJ databases">
        <title>PHA producing bacteria isolated from mangrove.</title>
        <authorList>
            <person name="Zheng W."/>
            <person name="Yu S."/>
            <person name="Huang Y."/>
        </authorList>
    </citation>
    <scope>NUCLEOTIDE SEQUENCE</scope>
    <source>
        <strain evidence="5">GN8-5</strain>
    </source>
</reference>
<dbReference type="SMART" id="SM00342">
    <property type="entry name" value="HTH_ARAC"/>
    <property type="match status" value="1"/>
</dbReference>
<comment type="caution">
    <text evidence="5">The sequence shown here is derived from an EMBL/GenBank/DDBJ whole genome shotgun (WGS) entry which is preliminary data.</text>
</comment>
<dbReference type="PROSITE" id="PS01124">
    <property type="entry name" value="HTH_ARAC_FAMILY_2"/>
    <property type="match status" value="1"/>
</dbReference>
<proteinExistence type="predicted"/>
<dbReference type="AlphaFoldDB" id="A0A939ITT3"/>
<dbReference type="InterPro" id="IPR029442">
    <property type="entry name" value="GyrI-like"/>
</dbReference>
<dbReference type="Gene3D" id="3.20.80.10">
    <property type="entry name" value="Regulatory factor, effector binding domain"/>
    <property type="match status" value="1"/>
</dbReference>
<dbReference type="GO" id="GO:0043565">
    <property type="term" value="F:sequence-specific DNA binding"/>
    <property type="evidence" value="ECO:0007669"/>
    <property type="project" value="InterPro"/>
</dbReference>
<dbReference type="PROSITE" id="PS00041">
    <property type="entry name" value="HTH_ARAC_FAMILY_1"/>
    <property type="match status" value="1"/>
</dbReference>
<dbReference type="SMART" id="SM00871">
    <property type="entry name" value="AraC_E_bind"/>
    <property type="match status" value="1"/>
</dbReference>
<dbReference type="InterPro" id="IPR020449">
    <property type="entry name" value="Tscrpt_reg_AraC-type_HTH"/>
</dbReference>
<evidence type="ECO:0000313" key="6">
    <source>
        <dbReference type="Proteomes" id="UP000664385"/>
    </source>
</evidence>
<evidence type="ECO:0000259" key="4">
    <source>
        <dbReference type="PROSITE" id="PS01124"/>
    </source>
</evidence>
<dbReference type="PANTHER" id="PTHR40055:SF1">
    <property type="entry name" value="TRANSCRIPTIONAL REGULATOR YGIV-RELATED"/>
    <property type="match status" value="1"/>
</dbReference>
<evidence type="ECO:0000256" key="1">
    <source>
        <dbReference type="ARBA" id="ARBA00023015"/>
    </source>
</evidence>
<evidence type="ECO:0000256" key="3">
    <source>
        <dbReference type="ARBA" id="ARBA00023163"/>
    </source>
</evidence>
<dbReference type="GO" id="GO:0003700">
    <property type="term" value="F:DNA-binding transcription factor activity"/>
    <property type="evidence" value="ECO:0007669"/>
    <property type="project" value="InterPro"/>
</dbReference>
<dbReference type="PRINTS" id="PR00032">
    <property type="entry name" value="HTHARAC"/>
</dbReference>
<dbReference type="InterPro" id="IPR018062">
    <property type="entry name" value="HTH_AraC-typ_CS"/>
</dbReference>
<organism evidence="5 6">
    <name type="scientific">Microbacterium esteraromaticum</name>
    <dbReference type="NCBI Taxonomy" id="57043"/>
    <lineage>
        <taxon>Bacteria</taxon>
        <taxon>Bacillati</taxon>
        <taxon>Actinomycetota</taxon>
        <taxon>Actinomycetes</taxon>
        <taxon>Micrococcales</taxon>
        <taxon>Microbacteriaceae</taxon>
        <taxon>Microbacterium</taxon>
    </lineage>
</organism>
<dbReference type="SUPFAM" id="SSF55136">
    <property type="entry name" value="Probable bacterial effector-binding domain"/>
    <property type="match status" value="1"/>
</dbReference>
<evidence type="ECO:0000256" key="2">
    <source>
        <dbReference type="ARBA" id="ARBA00023125"/>
    </source>
</evidence>
<name>A0A939ITT3_9MICO</name>
<dbReference type="EMBL" id="JAEMWU010000002">
    <property type="protein sequence ID" value="MBN8206572.1"/>
    <property type="molecule type" value="Genomic_DNA"/>
</dbReference>
<dbReference type="InterPro" id="IPR011256">
    <property type="entry name" value="Reg_factor_effector_dom_sf"/>
</dbReference>
<dbReference type="PANTHER" id="PTHR40055">
    <property type="entry name" value="TRANSCRIPTIONAL REGULATOR YGIV-RELATED"/>
    <property type="match status" value="1"/>
</dbReference>
<keyword evidence="2" id="KW-0238">DNA-binding</keyword>
<dbReference type="Pfam" id="PF12833">
    <property type="entry name" value="HTH_18"/>
    <property type="match status" value="1"/>
</dbReference>
<evidence type="ECO:0000313" key="5">
    <source>
        <dbReference type="EMBL" id="MBN8206572.1"/>
    </source>
</evidence>
<gene>
    <name evidence="5" type="ORF">JF543_11465</name>
</gene>
<dbReference type="InterPro" id="IPR009057">
    <property type="entry name" value="Homeodomain-like_sf"/>
</dbReference>
<dbReference type="SUPFAM" id="SSF46689">
    <property type="entry name" value="Homeodomain-like"/>
    <property type="match status" value="1"/>
</dbReference>